<dbReference type="SUPFAM" id="SSF54236">
    <property type="entry name" value="Ubiquitin-like"/>
    <property type="match status" value="1"/>
</dbReference>
<dbReference type="Pfam" id="PF17183">
    <property type="entry name" value="Get5_C"/>
    <property type="match status" value="1"/>
</dbReference>
<keyword evidence="2" id="KW-0963">Cytoplasm</keyword>
<dbReference type="Gene3D" id="1.10.286.70">
    <property type="entry name" value="Get5 dimerization domain"/>
    <property type="match status" value="1"/>
</dbReference>
<protein>
    <submittedName>
        <fullName evidence="4">Cell-cycle control medial ring component-domain-containing protein</fullName>
    </submittedName>
</protein>
<dbReference type="InterPro" id="IPR029071">
    <property type="entry name" value="Ubiquitin-like_domsf"/>
</dbReference>
<comment type="subcellular location">
    <subcellularLocation>
        <location evidence="1">Cytoplasm</location>
        <location evidence="1">Cytosol</location>
    </subcellularLocation>
</comment>
<dbReference type="Gene3D" id="3.10.20.90">
    <property type="entry name" value="Phosphatidylinositol 3-kinase Catalytic Subunit, Chain A, domain 1"/>
    <property type="match status" value="1"/>
</dbReference>
<name>A0A9P7YXQ0_9HELO</name>
<dbReference type="Proteomes" id="UP000887226">
    <property type="component" value="Unassembled WGS sequence"/>
</dbReference>
<keyword evidence="5" id="KW-1185">Reference proteome</keyword>
<dbReference type="InterPro" id="IPR000626">
    <property type="entry name" value="Ubiquitin-like_dom"/>
</dbReference>
<evidence type="ECO:0000256" key="1">
    <source>
        <dbReference type="ARBA" id="ARBA00004514"/>
    </source>
</evidence>
<evidence type="ECO:0000256" key="2">
    <source>
        <dbReference type="ARBA" id="ARBA00022490"/>
    </source>
</evidence>
<accession>A0A9P7YXQ0</accession>
<dbReference type="PROSITE" id="PS50053">
    <property type="entry name" value="UBIQUITIN_2"/>
    <property type="match status" value="1"/>
</dbReference>
<evidence type="ECO:0000313" key="5">
    <source>
        <dbReference type="Proteomes" id="UP000887226"/>
    </source>
</evidence>
<dbReference type="GO" id="GO:0006620">
    <property type="term" value="P:post-translational protein targeting to endoplasmic reticulum membrane"/>
    <property type="evidence" value="ECO:0007669"/>
    <property type="project" value="InterPro"/>
</dbReference>
<dbReference type="EMBL" id="MU254233">
    <property type="protein sequence ID" value="KAG9241307.1"/>
    <property type="molecule type" value="Genomic_DNA"/>
</dbReference>
<organism evidence="4 5">
    <name type="scientific">Calycina marina</name>
    <dbReference type="NCBI Taxonomy" id="1763456"/>
    <lineage>
        <taxon>Eukaryota</taxon>
        <taxon>Fungi</taxon>
        <taxon>Dikarya</taxon>
        <taxon>Ascomycota</taxon>
        <taxon>Pezizomycotina</taxon>
        <taxon>Leotiomycetes</taxon>
        <taxon>Helotiales</taxon>
        <taxon>Pezizellaceae</taxon>
        <taxon>Calycina</taxon>
    </lineage>
</organism>
<evidence type="ECO:0000259" key="3">
    <source>
        <dbReference type="PROSITE" id="PS50053"/>
    </source>
</evidence>
<proteinExistence type="predicted"/>
<dbReference type="PANTHER" id="PTHR46555:SF1">
    <property type="entry name" value="UBIQUITIN-LIKE PROTEIN 4A"/>
    <property type="match status" value="1"/>
</dbReference>
<gene>
    <name evidence="4" type="ORF">BJ878DRAFT_483060</name>
</gene>
<dbReference type="InterPro" id="IPR049256">
    <property type="entry name" value="Get5_C"/>
</dbReference>
<dbReference type="CDD" id="cd17039">
    <property type="entry name" value="Ubl_ubiquitin_like"/>
    <property type="match status" value="1"/>
</dbReference>
<evidence type="ECO:0000313" key="4">
    <source>
        <dbReference type="EMBL" id="KAG9241307.1"/>
    </source>
</evidence>
<feature type="domain" description="Ubiquitin-like" evidence="3">
    <location>
        <begin position="61"/>
        <end position="122"/>
    </location>
</feature>
<reference evidence="4" key="1">
    <citation type="journal article" date="2021" name="IMA Fungus">
        <title>Genomic characterization of three marine fungi, including Emericellopsis atlantica sp. nov. with signatures of a generalist lifestyle and marine biomass degradation.</title>
        <authorList>
            <person name="Hagestad O.C."/>
            <person name="Hou L."/>
            <person name="Andersen J.H."/>
            <person name="Hansen E.H."/>
            <person name="Altermark B."/>
            <person name="Li C."/>
            <person name="Kuhnert E."/>
            <person name="Cox R.J."/>
            <person name="Crous P.W."/>
            <person name="Spatafora J.W."/>
            <person name="Lail K."/>
            <person name="Amirebrahimi M."/>
            <person name="Lipzen A."/>
            <person name="Pangilinan J."/>
            <person name="Andreopoulos W."/>
            <person name="Hayes R.D."/>
            <person name="Ng V."/>
            <person name="Grigoriev I.V."/>
            <person name="Jackson S.A."/>
            <person name="Sutton T.D.S."/>
            <person name="Dobson A.D.W."/>
            <person name="Rama T."/>
        </authorList>
    </citation>
    <scope>NUCLEOTIDE SEQUENCE</scope>
    <source>
        <strain evidence="4">TRa3180A</strain>
    </source>
</reference>
<sequence>MTELTFARQFLQTLDSKPAKLSPDHVEDPRNYPARGAYILPKQPDAFKKKSKPIHGAEKSYTITLKSLRNPPLDITLSSQAPNTSILSLKTAIEAQTSIPLSALRILHKKKPVGDSKVLKDLVGEEEVIDFSVMVIGGAAVLKKSTEEFEVPGAAQGESGHSLLAKGKFWEDLKGFLVQGLRDEGEGEKVYGMFRKAYENSK</sequence>
<dbReference type="InterPro" id="IPR047154">
    <property type="entry name" value="UBL4A-like"/>
</dbReference>
<dbReference type="InterPro" id="IPR024737">
    <property type="entry name" value="Get5_N"/>
</dbReference>
<dbReference type="GO" id="GO:0005829">
    <property type="term" value="C:cytosol"/>
    <property type="evidence" value="ECO:0007669"/>
    <property type="project" value="UniProtKB-SubCell"/>
</dbReference>
<dbReference type="Pfam" id="PF12754">
    <property type="entry name" value="Get5_N"/>
    <property type="match status" value="1"/>
</dbReference>
<dbReference type="AlphaFoldDB" id="A0A9P7YXQ0"/>
<dbReference type="OrthoDB" id="5366541at2759"/>
<dbReference type="PANTHER" id="PTHR46555">
    <property type="entry name" value="UBIQUITIN-LIKE PROTEIN 4A"/>
    <property type="match status" value="1"/>
</dbReference>
<comment type="caution">
    <text evidence="4">The sequence shown here is derived from an EMBL/GenBank/DDBJ whole genome shotgun (WGS) entry which is preliminary data.</text>
</comment>